<organism evidence="2 3">
    <name type="scientific">Wenjunlia tyrosinilytica</name>
    <dbReference type="NCBI Taxonomy" id="1544741"/>
    <lineage>
        <taxon>Bacteria</taxon>
        <taxon>Bacillati</taxon>
        <taxon>Actinomycetota</taxon>
        <taxon>Actinomycetes</taxon>
        <taxon>Kitasatosporales</taxon>
        <taxon>Streptomycetaceae</taxon>
        <taxon>Wenjunlia</taxon>
    </lineage>
</organism>
<comment type="caution">
    <text evidence="2">The sequence shown here is derived from an EMBL/GenBank/DDBJ whole genome shotgun (WGS) entry which is preliminary data.</text>
</comment>
<dbReference type="InterPro" id="IPR049975">
    <property type="entry name" value="SAV_915-like_dom"/>
</dbReference>
<dbReference type="NCBIfam" id="NF042914">
    <property type="entry name" value="SAV915_dom"/>
    <property type="match status" value="1"/>
</dbReference>
<accession>A0A918E067</accession>
<feature type="compositionally biased region" description="Low complexity" evidence="1">
    <location>
        <begin position="11"/>
        <end position="25"/>
    </location>
</feature>
<name>A0A918E067_9ACTN</name>
<proteinExistence type="predicted"/>
<gene>
    <name evidence="2" type="ORF">GCM10012280_46680</name>
</gene>
<reference evidence="2" key="2">
    <citation type="submission" date="2020-09" db="EMBL/GenBank/DDBJ databases">
        <authorList>
            <person name="Sun Q."/>
            <person name="Zhou Y."/>
        </authorList>
    </citation>
    <scope>NUCLEOTIDE SEQUENCE</scope>
    <source>
        <strain evidence="2">CGMCC 4.7201</strain>
    </source>
</reference>
<sequence>MRTAQASGTVPDGPAGAPPEGGAPARDGRPQGGAPADRPPHPSRRGPYYVPVRTAPVGCVPQMYRTPRGTPTAVAFTSEQQLVRALGRGQRWVRLAQGPLRALFLPLGVTTVTVDPHLVVRTFNGAKSEPPRERRQWVYDLSVEERQVA</sequence>
<dbReference type="EMBL" id="BMMS01000021">
    <property type="protein sequence ID" value="GGO93659.1"/>
    <property type="molecule type" value="Genomic_DNA"/>
</dbReference>
<evidence type="ECO:0000313" key="3">
    <source>
        <dbReference type="Proteomes" id="UP000641932"/>
    </source>
</evidence>
<reference evidence="2" key="1">
    <citation type="journal article" date="2014" name="Int. J. Syst. Evol. Microbiol.">
        <title>Complete genome sequence of Corynebacterium casei LMG S-19264T (=DSM 44701T), isolated from a smear-ripened cheese.</title>
        <authorList>
            <consortium name="US DOE Joint Genome Institute (JGI-PGF)"/>
            <person name="Walter F."/>
            <person name="Albersmeier A."/>
            <person name="Kalinowski J."/>
            <person name="Ruckert C."/>
        </authorList>
    </citation>
    <scope>NUCLEOTIDE SEQUENCE</scope>
    <source>
        <strain evidence="2">CGMCC 4.7201</strain>
    </source>
</reference>
<keyword evidence="3" id="KW-1185">Reference proteome</keyword>
<evidence type="ECO:0000256" key="1">
    <source>
        <dbReference type="SAM" id="MobiDB-lite"/>
    </source>
</evidence>
<dbReference type="Proteomes" id="UP000641932">
    <property type="component" value="Unassembled WGS sequence"/>
</dbReference>
<dbReference type="AlphaFoldDB" id="A0A918E067"/>
<feature type="region of interest" description="Disordered" evidence="1">
    <location>
        <begin position="1"/>
        <end position="50"/>
    </location>
</feature>
<evidence type="ECO:0000313" key="2">
    <source>
        <dbReference type="EMBL" id="GGO93659.1"/>
    </source>
</evidence>
<protein>
    <submittedName>
        <fullName evidence="2">Uncharacterized protein</fullName>
    </submittedName>
</protein>